<reference evidence="2" key="1">
    <citation type="submission" date="2017-08" db="EMBL/GenBank/DDBJ databases">
        <authorList>
            <person name="Cuomo C."/>
            <person name="Billmyre B."/>
            <person name="Heitman J."/>
        </authorList>
    </citation>
    <scope>NUCLEOTIDE SEQUENCE</scope>
    <source>
        <strain evidence="2">CBS 12478</strain>
    </source>
</reference>
<sequence length="680" mass="76009">MYPPRRFYENESRHPTPQPARHSTYQAIALPSALARVDPSPHFRPRHNDLQSVLSADSPSSYHYDPTSSVFYRPGVGPNEQFGTSLKYEGTKPAQGQYDPYQGLEYGFQIPQNQYRQSDLDDGRHEYKNLTPHQARDTRVRTDALGPPPPTRSTPSSYEHTSGPRLNGLSAQNHVSVAPRSKSKVDPDEVVPFGPPPGRFWKPAPVHALPRITVSKPRPVPKPKQPIRQPGVAVDRQPHNNISASTVTPRSINQTPRPAPSTCIPRSISTHPGPVLATNPALERYHTLSAEAFTDHLIFRVHSSSSFSPLIWTGSPDTSGFFAPDPVFVHLTPGAYRKSYGGLGTESWGMGSWIRGMMVDHILNRPIYPLKDQISRLPFGGGRGRGNGMSSIRGRGLGLRGPHGRIVPPVQSEIEASCWISTTRSLDWAIYEIARQLSLNDQGSASLPGEKTLRLAVIRYDPQVGRSSDGSVQVHSRELRLIPYFYLAEAEGGIISSVKKEMSIEARRRTNDTFETLYWGRVFSQSIEEDLVFTRESLPFMLPGRFWRPSWQVQRRTTTSSWLDRLRWDPRVDIWETAQRKMRDQYGASTHWTDQPIHNYSSKWPRKDVIETKQPDRGRAASGGVETESPYQVGGGTSLAHWSKATNGPSGRLRLDVLTVLTAEGEETLLGMNANPHSLL</sequence>
<feature type="region of interest" description="Disordered" evidence="1">
    <location>
        <begin position="1"/>
        <end position="22"/>
    </location>
</feature>
<feature type="region of interest" description="Disordered" evidence="1">
    <location>
        <begin position="614"/>
        <end position="646"/>
    </location>
</feature>
<dbReference type="RefSeq" id="XP_031863443.1">
    <property type="nucleotide sequence ID" value="XM_032002506.1"/>
</dbReference>
<dbReference type="Proteomes" id="UP000322225">
    <property type="component" value="Chromosome 3"/>
</dbReference>
<evidence type="ECO:0000313" key="3">
    <source>
        <dbReference type="Proteomes" id="UP000322225"/>
    </source>
</evidence>
<evidence type="ECO:0000313" key="2">
    <source>
        <dbReference type="EMBL" id="WWD17112.1"/>
    </source>
</evidence>
<name>A0A5M6CAP5_9TREE</name>
<feature type="compositionally biased region" description="Basic and acidic residues" evidence="1">
    <location>
        <begin position="1"/>
        <end position="14"/>
    </location>
</feature>
<dbReference type="OrthoDB" id="2564488at2759"/>
<feature type="region of interest" description="Disordered" evidence="1">
    <location>
        <begin position="123"/>
        <end position="169"/>
    </location>
</feature>
<gene>
    <name evidence="2" type="ORF">CI109_101549</name>
</gene>
<organism evidence="2 3">
    <name type="scientific">Kwoniella shandongensis</name>
    <dbReference type="NCBI Taxonomy" id="1734106"/>
    <lineage>
        <taxon>Eukaryota</taxon>
        <taxon>Fungi</taxon>
        <taxon>Dikarya</taxon>
        <taxon>Basidiomycota</taxon>
        <taxon>Agaricomycotina</taxon>
        <taxon>Tremellomycetes</taxon>
        <taxon>Tremellales</taxon>
        <taxon>Cryptococcaceae</taxon>
        <taxon>Kwoniella</taxon>
    </lineage>
</organism>
<keyword evidence="3" id="KW-1185">Reference proteome</keyword>
<dbReference type="GeneID" id="43586620"/>
<accession>A0A5M6CAP5</accession>
<proteinExistence type="predicted"/>
<dbReference type="EMBL" id="CP144053">
    <property type="protein sequence ID" value="WWD17112.1"/>
    <property type="molecule type" value="Genomic_DNA"/>
</dbReference>
<feature type="region of interest" description="Disordered" evidence="1">
    <location>
        <begin position="81"/>
        <end position="101"/>
    </location>
</feature>
<dbReference type="AlphaFoldDB" id="A0A5M6CAP5"/>
<feature type="compositionally biased region" description="Polar residues" evidence="1">
    <location>
        <begin position="239"/>
        <end position="256"/>
    </location>
</feature>
<feature type="compositionally biased region" description="Basic and acidic residues" evidence="1">
    <location>
        <begin position="123"/>
        <end position="142"/>
    </location>
</feature>
<feature type="region of interest" description="Disordered" evidence="1">
    <location>
        <begin position="214"/>
        <end position="270"/>
    </location>
</feature>
<dbReference type="KEGG" id="ksn:43586620"/>
<evidence type="ECO:0000256" key="1">
    <source>
        <dbReference type="SAM" id="MobiDB-lite"/>
    </source>
</evidence>
<reference evidence="2" key="2">
    <citation type="submission" date="2024-01" db="EMBL/GenBank/DDBJ databases">
        <title>Comparative genomics of Cryptococcus and Kwoniella reveals pathogenesis evolution and contrasting modes of karyotype evolution via chromosome fusion or intercentromeric recombination.</title>
        <authorList>
            <person name="Coelho M.A."/>
            <person name="David-Palma M."/>
            <person name="Shea T."/>
            <person name="Bowers K."/>
            <person name="McGinley-Smith S."/>
            <person name="Mohammad A.W."/>
            <person name="Gnirke A."/>
            <person name="Yurkov A.M."/>
            <person name="Nowrousian M."/>
            <person name="Sun S."/>
            <person name="Cuomo C.A."/>
            <person name="Heitman J."/>
        </authorList>
    </citation>
    <scope>NUCLEOTIDE SEQUENCE</scope>
    <source>
        <strain evidence="2">CBS 12478</strain>
    </source>
</reference>
<protein>
    <submittedName>
        <fullName evidence="2">Uncharacterized protein</fullName>
    </submittedName>
</protein>